<gene>
    <name evidence="2" type="ORF">ACFPKY_13750</name>
</gene>
<comment type="caution">
    <text evidence="2">The sequence shown here is derived from an EMBL/GenBank/DDBJ whole genome shotgun (WGS) entry which is preliminary data.</text>
</comment>
<feature type="compositionally biased region" description="Acidic residues" evidence="1">
    <location>
        <begin position="1"/>
        <end position="17"/>
    </location>
</feature>
<dbReference type="Proteomes" id="UP001595956">
    <property type="component" value="Unassembled WGS sequence"/>
</dbReference>
<evidence type="ECO:0000313" key="2">
    <source>
        <dbReference type="EMBL" id="MFC5494177.1"/>
    </source>
</evidence>
<feature type="compositionally biased region" description="Acidic residues" evidence="1">
    <location>
        <begin position="55"/>
        <end position="64"/>
    </location>
</feature>
<reference evidence="3" key="1">
    <citation type="journal article" date="2019" name="Int. J. Syst. Evol. Microbiol.">
        <title>The Global Catalogue of Microorganisms (GCM) 10K type strain sequencing project: providing services to taxonomists for standard genome sequencing and annotation.</title>
        <authorList>
            <consortium name="The Broad Institute Genomics Platform"/>
            <consortium name="The Broad Institute Genome Sequencing Center for Infectious Disease"/>
            <person name="Wu L."/>
            <person name="Ma J."/>
        </authorList>
    </citation>
    <scope>NUCLEOTIDE SEQUENCE [LARGE SCALE GENOMIC DNA]</scope>
    <source>
        <strain evidence="3">KACC 13778</strain>
    </source>
</reference>
<organism evidence="2 3">
    <name type="scientific">Nocardioides caricicola</name>
    <dbReference type="NCBI Taxonomy" id="634770"/>
    <lineage>
        <taxon>Bacteria</taxon>
        <taxon>Bacillati</taxon>
        <taxon>Actinomycetota</taxon>
        <taxon>Actinomycetes</taxon>
        <taxon>Propionibacteriales</taxon>
        <taxon>Nocardioidaceae</taxon>
        <taxon>Nocardioides</taxon>
    </lineage>
</organism>
<protein>
    <submittedName>
        <fullName evidence="2">Uncharacterized protein</fullName>
    </submittedName>
</protein>
<evidence type="ECO:0000313" key="3">
    <source>
        <dbReference type="Proteomes" id="UP001595956"/>
    </source>
</evidence>
<dbReference type="RefSeq" id="WP_345179944.1">
    <property type="nucleotide sequence ID" value="NZ_BAABFQ010000007.1"/>
</dbReference>
<sequence length="83" mass="8841">MTSDDDLGPMPEPEIEPGEPNPGGVDALPENGDRAIPDPPVSSNPSIAEKVPDPMMDEVEEGEDTSTKATRDEEHDETEESPA</sequence>
<proteinExistence type="predicted"/>
<keyword evidence="3" id="KW-1185">Reference proteome</keyword>
<evidence type="ECO:0000256" key="1">
    <source>
        <dbReference type="SAM" id="MobiDB-lite"/>
    </source>
</evidence>
<feature type="compositionally biased region" description="Acidic residues" evidence="1">
    <location>
        <begin position="74"/>
        <end position="83"/>
    </location>
</feature>
<accession>A0ABW0N5D6</accession>
<name>A0ABW0N5D6_9ACTN</name>
<feature type="region of interest" description="Disordered" evidence="1">
    <location>
        <begin position="1"/>
        <end position="83"/>
    </location>
</feature>
<dbReference type="EMBL" id="JBHSMD010000004">
    <property type="protein sequence ID" value="MFC5494177.1"/>
    <property type="molecule type" value="Genomic_DNA"/>
</dbReference>